<keyword evidence="2 3" id="KW-0802">TPR repeat</keyword>
<dbReference type="SUPFAM" id="SSF48452">
    <property type="entry name" value="TPR-like"/>
    <property type="match status" value="1"/>
</dbReference>
<keyword evidence="1" id="KW-0677">Repeat</keyword>
<dbReference type="Gene3D" id="1.25.40.10">
    <property type="entry name" value="Tetratricopeptide repeat domain"/>
    <property type="match status" value="3"/>
</dbReference>
<evidence type="ECO:0000313" key="6">
    <source>
        <dbReference type="EMBL" id="MBB5328876.1"/>
    </source>
</evidence>
<gene>
    <name evidence="6" type="ORF">HDF14_002492</name>
</gene>
<dbReference type="InterPro" id="IPR050498">
    <property type="entry name" value="Ycf3"/>
</dbReference>
<organism evidence="6 7">
    <name type="scientific">Tunturiibacter gelidiferens</name>
    <dbReference type="NCBI Taxonomy" id="3069689"/>
    <lineage>
        <taxon>Bacteria</taxon>
        <taxon>Pseudomonadati</taxon>
        <taxon>Acidobacteriota</taxon>
        <taxon>Terriglobia</taxon>
        <taxon>Terriglobales</taxon>
        <taxon>Acidobacteriaceae</taxon>
        <taxon>Tunturiibacter</taxon>
    </lineage>
</organism>
<dbReference type="InterPro" id="IPR019734">
    <property type="entry name" value="TPR_rpt"/>
</dbReference>
<comment type="caution">
    <text evidence="6">The sequence shown here is derived from an EMBL/GenBank/DDBJ whole genome shotgun (WGS) entry which is preliminary data.</text>
</comment>
<feature type="repeat" description="TPR" evidence="3">
    <location>
        <begin position="223"/>
        <end position="256"/>
    </location>
</feature>
<dbReference type="PROSITE" id="PS50293">
    <property type="entry name" value="TPR_REGION"/>
    <property type="match status" value="1"/>
</dbReference>
<keyword evidence="5" id="KW-0732">Signal</keyword>
<dbReference type="Proteomes" id="UP000535182">
    <property type="component" value="Unassembled WGS sequence"/>
</dbReference>
<protein>
    <submittedName>
        <fullName evidence="6">Tetratricopeptide (TPR) repeat protein</fullName>
    </submittedName>
</protein>
<dbReference type="PANTHER" id="PTHR44858">
    <property type="entry name" value="TETRATRICOPEPTIDE REPEAT PROTEIN 6"/>
    <property type="match status" value="1"/>
</dbReference>
<feature type="chain" id="PRO_5040893733" evidence="5">
    <location>
        <begin position="24"/>
        <end position="414"/>
    </location>
</feature>
<proteinExistence type="predicted"/>
<evidence type="ECO:0000256" key="4">
    <source>
        <dbReference type="SAM" id="MobiDB-lite"/>
    </source>
</evidence>
<feature type="repeat" description="TPR" evidence="3">
    <location>
        <begin position="87"/>
        <end position="120"/>
    </location>
</feature>
<evidence type="ECO:0000313" key="7">
    <source>
        <dbReference type="Proteomes" id="UP000535182"/>
    </source>
</evidence>
<dbReference type="AlphaFoldDB" id="A0A9X0QEC2"/>
<dbReference type="SMART" id="SM00028">
    <property type="entry name" value="TPR"/>
    <property type="match status" value="9"/>
</dbReference>
<feature type="repeat" description="TPR" evidence="3">
    <location>
        <begin position="53"/>
        <end position="86"/>
    </location>
</feature>
<evidence type="ECO:0000256" key="1">
    <source>
        <dbReference type="ARBA" id="ARBA00022737"/>
    </source>
</evidence>
<dbReference type="Pfam" id="PF13181">
    <property type="entry name" value="TPR_8"/>
    <property type="match status" value="1"/>
</dbReference>
<sequence>MNPHVQSRCLLPFCLLIAGGCQALYATPLVALLTREQEMLVSVQNAATSTHDPAAIFSQGAQALKDGEFSRADELFRRVIALDPKSGAAHINLGVIYMRERRWEDALAELHQAETISPKVSGIQLNIGLIYYRKSDFDAAIEPFSKVLKLEPDSLQASYLLGLCYFFTNRYKAAVETLAPLWKQESTNLNYLYVLSIAANKSSNTPLQKEAFDQMIAIGQNTPEFHLYAGKAWLAGHDTDQALEQFQMAAEAKPDLPLVHYFLGRTYLERYAYSEAEASLKKDASIEPEFAYNYEELGLLYVKLGQPEKAEMSFRRAIELNHELVNSYFGLARLYRDSAHYTDALEMLDHAEALAPQSASIHYTRGQVLTHLGERAQARQEFDMASKLLKSFNDRLQQDPSGDQSADAQNAAQQ</sequence>
<feature type="repeat" description="TPR" evidence="3">
    <location>
        <begin position="325"/>
        <end position="358"/>
    </location>
</feature>
<name>A0A9X0QEC2_9BACT</name>
<dbReference type="PANTHER" id="PTHR44858:SF1">
    <property type="entry name" value="UDP-N-ACETYLGLUCOSAMINE--PEPTIDE N-ACETYLGLUCOSAMINYLTRANSFERASE SPINDLY-RELATED"/>
    <property type="match status" value="1"/>
</dbReference>
<dbReference type="InterPro" id="IPR011990">
    <property type="entry name" value="TPR-like_helical_dom_sf"/>
</dbReference>
<feature type="region of interest" description="Disordered" evidence="4">
    <location>
        <begin position="393"/>
        <end position="414"/>
    </location>
</feature>
<evidence type="ECO:0000256" key="3">
    <source>
        <dbReference type="PROSITE-ProRule" id="PRU00339"/>
    </source>
</evidence>
<dbReference type="RefSeq" id="WP_183976833.1">
    <property type="nucleotide sequence ID" value="NZ_JACHEB010000005.1"/>
</dbReference>
<feature type="repeat" description="TPR" evidence="3">
    <location>
        <begin position="291"/>
        <end position="324"/>
    </location>
</feature>
<reference evidence="6 7" key="1">
    <citation type="submission" date="2020-08" db="EMBL/GenBank/DDBJ databases">
        <title>Genomic Encyclopedia of Type Strains, Phase IV (KMG-V): Genome sequencing to study the core and pangenomes of soil and plant-associated prokaryotes.</title>
        <authorList>
            <person name="Whitman W."/>
        </authorList>
    </citation>
    <scope>NUCLEOTIDE SEQUENCE [LARGE SCALE GENOMIC DNA]</scope>
    <source>
        <strain evidence="6 7">X5P2</strain>
    </source>
</reference>
<feature type="repeat" description="TPR" evidence="3">
    <location>
        <begin position="121"/>
        <end position="154"/>
    </location>
</feature>
<evidence type="ECO:0000256" key="5">
    <source>
        <dbReference type="SAM" id="SignalP"/>
    </source>
</evidence>
<accession>A0A9X0QEC2</accession>
<keyword evidence="7" id="KW-1185">Reference proteome</keyword>
<evidence type="ECO:0000256" key="2">
    <source>
        <dbReference type="ARBA" id="ARBA00022803"/>
    </source>
</evidence>
<dbReference type="Pfam" id="PF14559">
    <property type="entry name" value="TPR_19"/>
    <property type="match status" value="2"/>
</dbReference>
<dbReference type="PROSITE" id="PS50005">
    <property type="entry name" value="TPR"/>
    <property type="match status" value="6"/>
</dbReference>
<dbReference type="Pfam" id="PF13432">
    <property type="entry name" value="TPR_16"/>
    <property type="match status" value="1"/>
</dbReference>
<dbReference type="EMBL" id="JACHEB010000005">
    <property type="protein sequence ID" value="MBB5328876.1"/>
    <property type="molecule type" value="Genomic_DNA"/>
</dbReference>
<feature type="signal peptide" evidence="5">
    <location>
        <begin position="1"/>
        <end position="23"/>
    </location>
</feature>
<feature type="compositionally biased region" description="Low complexity" evidence="4">
    <location>
        <begin position="403"/>
        <end position="414"/>
    </location>
</feature>